<evidence type="ECO:0000313" key="3">
    <source>
        <dbReference type="EMBL" id="PVX31147.1"/>
    </source>
</evidence>
<dbReference type="InterPro" id="IPR041726">
    <property type="entry name" value="ACAD10_11_N"/>
</dbReference>
<keyword evidence="3" id="KW-0808">Transferase</keyword>
<dbReference type="SUPFAM" id="SSF56112">
    <property type="entry name" value="Protein kinase-like (PK-like)"/>
    <property type="match status" value="1"/>
</dbReference>
<feature type="domain" description="Aminoglycoside phosphotransferase" evidence="2">
    <location>
        <begin position="58"/>
        <end position="294"/>
    </location>
</feature>
<comment type="caution">
    <text evidence="3">The sequence shown here is derived from an EMBL/GenBank/DDBJ whole genome shotgun (WGS) entry which is preliminary data.</text>
</comment>
<dbReference type="InterPro" id="IPR011009">
    <property type="entry name" value="Kinase-like_dom_sf"/>
</dbReference>
<dbReference type="PANTHER" id="PTHR47829:SF3">
    <property type="entry name" value="AMINOGLYCOSIDE PHOSPHOTRANSFERASE DOMAIN-CONTAINING PROTEIN"/>
    <property type="match status" value="1"/>
</dbReference>
<dbReference type="InterPro" id="IPR052898">
    <property type="entry name" value="ACAD10-like"/>
</dbReference>
<organism evidence="3 4">
    <name type="scientific">Sphingomonas pokkalii</name>
    <dbReference type="NCBI Taxonomy" id="2175090"/>
    <lineage>
        <taxon>Bacteria</taxon>
        <taxon>Pseudomonadati</taxon>
        <taxon>Pseudomonadota</taxon>
        <taxon>Alphaproteobacteria</taxon>
        <taxon>Sphingomonadales</taxon>
        <taxon>Sphingomonadaceae</taxon>
        <taxon>Sphingomonas</taxon>
    </lineage>
</organism>
<evidence type="ECO:0000256" key="1">
    <source>
        <dbReference type="SAM" id="MobiDB-lite"/>
    </source>
</evidence>
<protein>
    <submittedName>
        <fullName evidence="3">Phosphotransferase family protein</fullName>
    </submittedName>
</protein>
<dbReference type="Gene3D" id="3.90.1200.10">
    <property type="match status" value="1"/>
</dbReference>
<proteinExistence type="predicted"/>
<dbReference type="InterPro" id="IPR002575">
    <property type="entry name" value="Aminoglycoside_PTrfase"/>
</dbReference>
<reference evidence="3 4" key="1">
    <citation type="submission" date="2018-05" db="EMBL/GenBank/DDBJ databases">
        <title>Description of Sphingomonas pokkalii sp nov, isolated from the rhizosphere of saline tolerant pokkali rice and its draft genome analysis.</title>
        <authorList>
            <person name="Menon R."/>
            <person name="Kumari S."/>
            <person name="Rameshkumar N."/>
        </authorList>
    </citation>
    <scope>NUCLEOTIDE SEQUENCE [LARGE SCALE GENOMIC DNA]</scope>
    <source>
        <strain evidence="3 4">L3B27</strain>
    </source>
</reference>
<feature type="region of interest" description="Disordered" evidence="1">
    <location>
        <begin position="1"/>
        <end position="24"/>
    </location>
</feature>
<gene>
    <name evidence="3" type="ORF">DD559_18875</name>
</gene>
<name>A0A2U0SIH5_9SPHN</name>
<dbReference type="EMBL" id="QENQ01000001">
    <property type="protein sequence ID" value="PVX31147.1"/>
    <property type="molecule type" value="Genomic_DNA"/>
</dbReference>
<dbReference type="Proteomes" id="UP000245890">
    <property type="component" value="Unassembled WGS sequence"/>
</dbReference>
<feature type="compositionally biased region" description="Basic residues" evidence="1">
    <location>
        <begin position="1"/>
        <end position="12"/>
    </location>
</feature>
<evidence type="ECO:0000259" key="2">
    <source>
        <dbReference type="Pfam" id="PF01636"/>
    </source>
</evidence>
<dbReference type="CDD" id="cd05154">
    <property type="entry name" value="ACAD10_11_N-like"/>
    <property type="match status" value="1"/>
</dbReference>
<dbReference type="Pfam" id="PF01636">
    <property type="entry name" value="APH"/>
    <property type="match status" value="1"/>
</dbReference>
<dbReference type="AlphaFoldDB" id="A0A2U0SIH5"/>
<evidence type="ECO:0000313" key="4">
    <source>
        <dbReference type="Proteomes" id="UP000245890"/>
    </source>
</evidence>
<dbReference type="Gene3D" id="3.30.200.20">
    <property type="entry name" value="Phosphorylase Kinase, domain 1"/>
    <property type="match status" value="1"/>
</dbReference>
<accession>A0A2U0SIH5</accession>
<dbReference type="GO" id="GO:0016740">
    <property type="term" value="F:transferase activity"/>
    <property type="evidence" value="ECO:0007669"/>
    <property type="project" value="UniProtKB-KW"/>
</dbReference>
<dbReference type="OrthoDB" id="3806873at2"/>
<sequence>MPRCGRKARHRVTSGSAGERGGQGLCPGGRRAVSDLDETRLLAWCVGHVPGFAGPIHVVKFPGGQSNPTYRVDAATGAYVLRRKPFGPILASAHAVDREYRLLSALYPSGFPVARPYALCEDVQVIGAPFYLMEMVEGRTLWDGALPGMAAGERTALYEALVDTLARLHRIDPAAVGLGDYGKTGNYFARQVERWTRQYRASQTDDLPEIEALIAFLPRTVPEQTGISIVHGDYRIDNVLFAPDRPEILAVLDWELSTLGDPLADFSYFLMNWVTPPDARSGVQGLAGVETGIPTMEAMVARYCAATGRAGVPDLDWYFAYNFFRLAGIVQGIKKRMRDGNASSAQAAATVERLPGLAAAAWNFAQRAGA</sequence>
<keyword evidence="4" id="KW-1185">Reference proteome</keyword>
<dbReference type="PANTHER" id="PTHR47829">
    <property type="entry name" value="HYDROLASE, PUTATIVE (AFU_ORTHOLOGUE AFUA_1G12880)-RELATED"/>
    <property type="match status" value="1"/>
</dbReference>